<dbReference type="GO" id="GO:0043386">
    <property type="term" value="P:mycotoxin biosynthetic process"/>
    <property type="evidence" value="ECO:0007669"/>
    <property type="project" value="InterPro"/>
</dbReference>
<comment type="caution">
    <text evidence="3">The sequence shown here is derived from an EMBL/GenBank/DDBJ whole genome shotgun (WGS) entry which is preliminary data.</text>
</comment>
<name>A0AAJ0E9B0_9PEZI</name>
<dbReference type="RefSeq" id="XP_060439411.1">
    <property type="nucleotide sequence ID" value="XM_060592958.1"/>
</dbReference>
<gene>
    <name evidence="3" type="ORF">BDP81DRAFT_454524</name>
</gene>
<comment type="similarity">
    <text evidence="1">Belongs to the trichothecene O-acetyltransferase family.</text>
</comment>
<dbReference type="GeneID" id="85477820"/>
<evidence type="ECO:0000256" key="1">
    <source>
        <dbReference type="ARBA" id="ARBA00006439"/>
    </source>
</evidence>
<keyword evidence="4" id="KW-1185">Reference proteome</keyword>
<evidence type="ECO:0000256" key="2">
    <source>
        <dbReference type="ARBA" id="ARBA00022679"/>
    </source>
</evidence>
<proteinExistence type="inferred from homology"/>
<dbReference type="EMBL" id="JAHMHQ010000029">
    <property type="protein sequence ID" value="KAK1623416.1"/>
    <property type="molecule type" value="Genomic_DNA"/>
</dbReference>
<dbReference type="PANTHER" id="PTHR42034:SF1">
    <property type="entry name" value="CONDENSATION DOMAIN-CONTAINING PROTEIN"/>
    <property type="match status" value="1"/>
</dbReference>
<dbReference type="Gene3D" id="3.30.559.10">
    <property type="entry name" value="Chloramphenicol acetyltransferase-like domain"/>
    <property type="match status" value="1"/>
</dbReference>
<dbReference type="Gene3D" id="3.30.559.30">
    <property type="entry name" value="Nonribosomal peptide synthetase, condensation domain"/>
    <property type="match status" value="1"/>
</dbReference>
<dbReference type="InterPro" id="IPR023213">
    <property type="entry name" value="CAT-like_dom_sf"/>
</dbReference>
<dbReference type="Pfam" id="PF07428">
    <property type="entry name" value="Tri3"/>
    <property type="match status" value="1"/>
</dbReference>
<dbReference type="Proteomes" id="UP001243989">
    <property type="component" value="Unassembled WGS sequence"/>
</dbReference>
<evidence type="ECO:0000313" key="3">
    <source>
        <dbReference type="EMBL" id="KAK1623416.1"/>
    </source>
</evidence>
<dbReference type="GO" id="GO:0016407">
    <property type="term" value="F:acetyltransferase activity"/>
    <property type="evidence" value="ECO:0007669"/>
    <property type="project" value="InterPro"/>
</dbReference>
<protein>
    <submittedName>
        <fullName evidence="3">15-O-acetyltransferase Tri3</fullName>
    </submittedName>
</protein>
<evidence type="ECO:0000313" key="4">
    <source>
        <dbReference type="Proteomes" id="UP001243989"/>
    </source>
</evidence>
<organism evidence="3 4">
    <name type="scientific">Colletotrichum phormii</name>
    <dbReference type="NCBI Taxonomy" id="359342"/>
    <lineage>
        <taxon>Eukaryota</taxon>
        <taxon>Fungi</taxon>
        <taxon>Dikarya</taxon>
        <taxon>Ascomycota</taxon>
        <taxon>Pezizomycotina</taxon>
        <taxon>Sordariomycetes</taxon>
        <taxon>Hypocreomycetidae</taxon>
        <taxon>Glomerellales</taxon>
        <taxon>Glomerellaceae</taxon>
        <taxon>Colletotrichum</taxon>
        <taxon>Colletotrichum acutatum species complex</taxon>
    </lineage>
</organism>
<sequence>MAYRNRHTIALQISKALVNLRFQHPEIGCSVAWTTDQDPPFIVCTPPTSNEAALEWARRIVSAITTVRTGLEVAAEISKERQERPEPLPPVKVYVVAQMLETSTLLEVDARVDVLCAFNHIHWDSISSRIFVGDLLRGLGQQLNAGDQNAAVSTLQHPWGKEIVNLNEPVLDACKTGVDALEEDYEKTRDEFIIELLKSANDCSFHVNQVSMVTKALKTSWGLPVTNTVGTPRTIWASFSADQRQVIGKAIKSRLGPQFTFTHLGHAAMVLAILRVRPLLPDASDSLFLSSPLPVNGRRYLTSSDASIRYGSCQAGASVEFAALRSYVVDEEDPEAIKATIMRLARHFRDSYEYWLKNEFQLVIDQPKSNFLASFLASLVRMDSWKGETGLSVCFNDGRLDETLAKTFLDAIVDFMKVFAN</sequence>
<dbReference type="InterPro" id="IPR009992">
    <property type="entry name" value="Tri3/Sat12/Sat16/Mac1"/>
</dbReference>
<reference evidence="3" key="1">
    <citation type="submission" date="2021-06" db="EMBL/GenBank/DDBJ databases">
        <title>Comparative genomics, transcriptomics and evolutionary studies reveal genomic signatures of adaptation to plant cell wall in hemibiotrophic fungi.</title>
        <authorList>
            <consortium name="DOE Joint Genome Institute"/>
            <person name="Baroncelli R."/>
            <person name="Diaz J.F."/>
            <person name="Benocci T."/>
            <person name="Peng M."/>
            <person name="Battaglia E."/>
            <person name="Haridas S."/>
            <person name="Andreopoulos W."/>
            <person name="Labutti K."/>
            <person name="Pangilinan J."/>
            <person name="Floch G.L."/>
            <person name="Makela M.R."/>
            <person name="Henrissat B."/>
            <person name="Grigoriev I.V."/>
            <person name="Crouch J.A."/>
            <person name="De Vries R.P."/>
            <person name="Sukno S.A."/>
            <person name="Thon M.R."/>
        </authorList>
    </citation>
    <scope>NUCLEOTIDE SEQUENCE</scope>
    <source>
        <strain evidence="3">CBS 102054</strain>
    </source>
</reference>
<keyword evidence="2" id="KW-0808">Transferase</keyword>
<accession>A0AAJ0E9B0</accession>
<dbReference type="PANTHER" id="PTHR42034">
    <property type="entry name" value="CHROMOSOME 7, WHOLE GENOME SHOTGUN SEQUENCE-RELATED"/>
    <property type="match status" value="1"/>
</dbReference>
<dbReference type="AlphaFoldDB" id="A0AAJ0E9B0"/>